<protein>
    <recommendedName>
        <fullName evidence="2">SpoVT-AbrB domain-containing protein</fullName>
    </recommendedName>
</protein>
<dbReference type="EMBL" id="BMFC01000004">
    <property type="protein sequence ID" value="GGC05310.1"/>
    <property type="molecule type" value="Genomic_DNA"/>
</dbReference>
<evidence type="ECO:0000256" key="1">
    <source>
        <dbReference type="PROSITE-ProRule" id="PRU01076"/>
    </source>
</evidence>
<keyword evidence="4" id="KW-1185">Reference proteome</keyword>
<reference evidence="4" key="1">
    <citation type="journal article" date="2019" name="Int. J. Syst. Evol. Microbiol.">
        <title>The Global Catalogue of Microorganisms (GCM) 10K type strain sequencing project: providing services to taxonomists for standard genome sequencing and annotation.</title>
        <authorList>
            <consortium name="The Broad Institute Genomics Platform"/>
            <consortium name="The Broad Institute Genome Sequencing Center for Infectious Disease"/>
            <person name="Wu L."/>
            <person name="Ma J."/>
        </authorList>
    </citation>
    <scope>NUCLEOTIDE SEQUENCE [LARGE SCALE GENOMIC DNA]</scope>
    <source>
        <strain evidence="4">CGMCC 1.12478</strain>
    </source>
</reference>
<dbReference type="PROSITE" id="PS51740">
    <property type="entry name" value="SPOVT_ABRB"/>
    <property type="match status" value="1"/>
</dbReference>
<comment type="caution">
    <text evidence="3">The sequence shown here is derived from an EMBL/GenBank/DDBJ whole genome shotgun (WGS) entry which is preliminary data.</text>
</comment>
<dbReference type="Proteomes" id="UP000645462">
    <property type="component" value="Unassembled WGS sequence"/>
</dbReference>
<dbReference type="InterPro" id="IPR037914">
    <property type="entry name" value="SpoVT-AbrB_sf"/>
</dbReference>
<dbReference type="SMART" id="SM00966">
    <property type="entry name" value="SpoVT_AbrB"/>
    <property type="match status" value="1"/>
</dbReference>
<organism evidence="3 4">
    <name type="scientific">Marivita lacus</name>
    <dbReference type="NCBI Taxonomy" id="1323742"/>
    <lineage>
        <taxon>Bacteria</taxon>
        <taxon>Pseudomonadati</taxon>
        <taxon>Pseudomonadota</taxon>
        <taxon>Alphaproteobacteria</taxon>
        <taxon>Rhodobacterales</taxon>
        <taxon>Roseobacteraceae</taxon>
        <taxon>Marivita</taxon>
    </lineage>
</organism>
<gene>
    <name evidence="3" type="ORF">GCM10011363_22540</name>
</gene>
<keyword evidence="1" id="KW-0238">DNA-binding</keyword>
<dbReference type="InterPro" id="IPR007159">
    <property type="entry name" value="SpoVT-AbrB_dom"/>
</dbReference>
<dbReference type="NCBIfam" id="TIGR01439">
    <property type="entry name" value="lp_hng_hel_AbrB"/>
    <property type="match status" value="1"/>
</dbReference>
<feature type="domain" description="SpoVT-AbrB" evidence="2">
    <location>
        <begin position="1"/>
        <end position="46"/>
    </location>
</feature>
<evidence type="ECO:0000313" key="3">
    <source>
        <dbReference type="EMBL" id="GGC05310.1"/>
    </source>
</evidence>
<dbReference type="Gene3D" id="2.10.260.10">
    <property type="match status" value="1"/>
</dbReference>
<dbReference type="SUPFAM" id="SSF89447">
    <property type="entry name" value="AbrB/MazE/MraZ-like"/>
    <property type="match status" value="1"/>
</dbReference>
<accession>A0ABQ1KS04</accession>
<dbReference type="RefSeq" id="WP_188482131.1">
    <property type="nucleotide sequence ID" value="NZ_BMFC01000004.1"/>
</dbReference>
<sequence length="83" mass="9010">MHESTVTVKGQTTLPRDVRIALGLTSGDKVRYMILDGEVRILKARSVKELRGILSRSGQKPVSLDEMDEAIATGATDGVDLDQ</sequence>
<dbReference type="Pfam" id="PF15937">
    <property type="entry name" value="PrlF_antitoxin"/>
    <property type="match status" value="1"/>
</dbReference>
<evidence type="ECO:0000259" key="2">
    <source>
        <dbReference type="PROSITE" id="PS51740"/>
    </source>
</evidence>
<dbReference type="InterPro" id="IPR031848">
    <property type="entry name" value="PrlF_antitoxin"/>
</dbReference>
<proteinExistence type="predicted"/>
<evidence type="ECO:0000313" key="4">
    <source>
        <dbReference type="Proteomes" id="UP000645462"/>
    </source>
</evidence>
<name>A0ABQ1KS04_9RHOB</name>